<comment type="pathway">
    <text evidence="4">Lipid metabolism.</text>
</comment>
<evidence type="ECO:0000256" key="14">
    <source>
        <dbReference type="ARBA" id="ARBA00023098"/>
    </source>
</evidence>
<evidence type="ECO:0000256" key="6">
    <source>
        <dbReference type="ARBA" id="ARBA00012487"/>
    </source>
</evidence>
<dbReference type="PROSITE" id="PS01315">
    <property type="entry name" value="CDS"/>
    <property type="match status" value="1"/>
</dbReference>
<feature type="transmembrane region" description="Helical" evidence="19">
    <location>
        <begin position="183"/>
        <end position="205"/>
    </location>
</feature>
<protein>
    <recommendedName>
        <fullName evidence="7 18">Phosphatidate cytidylyltransferase</fullName>
        <ecNumber evidence="6 18">2.7.7.41</ecNumber>
    </recommendedName>
</protein>
<evidence type="ECO:0000313" key="21">
    <source>
        <dbReference type="Proteomes" id="UP001596050"/>
    </source>
</evidence>
<keyword evidence="9" id="KW-0444">Lipid biosynthesis</keyword>
<reference evidence="21" key="1">
    <citation type="journal article" date="2019" name="Int. J. Syst. Evol. Microbiol.">
        <title>The Global Catalogue of Microorganisms (GCM) 10K type strain sequencing project: providing services to taxonomists for standard genome sequencing and annotation.</title>
        <authorList>
            <consortium name="The Broad Institute Genomics Platform"/>
            <consortium name="The Broad Institute Genome Sequencing Center for Infectious Disease"/>
            <person name="Wu L."/>
            <person name="Ma J."/>
        </authorList>
    </citation>
    <scope>NUCLEOTIDE SEQUENCE [LARGE SCALE GENOMIC DNA]</scope>
    <source>
        <strain evidence="21">KACC 12649</strain>
    </source>
</reference>
<accession>A0ABW0L543</accession>
<dbReference type="EMBL" id="JBHSMU010000014">
    <property type="protein sequence ID" value="MFC5460933.1"/>
    <property type="molecule type" value="Genomic_DNA"/>
</dbReference>
<keyword evidence="13 19" id="KW-1133">Transmembrane helix</keyword>
<evidence type="ECO:0000256" key="17">
    <source>
        <dbReference type="ARBA" id="ARBA00023264"/>
    </source>
</evidence>
<evidence type="ECO:0000256" key="11">
    <source>
        <dbReference type="ARBA" id="ARBA00022692"/>
    </source>
</evidence>
<evidence type="ECO:0000256" key="8">
    <source>
        <dbReference type="ARBA" id="ARBA00022475"/>
    </source>
</evidence>
<evidence type="ECO:0000256" key="9">
    <source>
        <dbReference type="ARBA" id="ARBA00022516"/>
    </source>
</evidence>
<name>A0ABW0L543_9BURK</name>
<comment type="similarity">
    <text evidence="5 18">Belongs to the CDS family.</text>
</comment>
<feature type="transmembrane region" description="Helical" evidence="19">
    <location>
        <begin position="143"/>
        <end position="162"/>
    </location>
</feature>
<dbReference type="PANTHER" id="PTHR46382:SF1">
    <property type="entry name" value="PHOSPHATIDATE CYTIDYLYLTRANSFERASE"/>
    <property type="match status" value="1"/>
</dbReference>
<evidence type="ECO:0000256" key="3">
    <source>
        <dbReference type="ARBA" id="ARBA00005119"/>
    </source>
</evidence>
<keyword evidence="16" id="KW-0594">Phospholipid biosynthesis</keyword>
<dbReference type="GO" id="GO:0016779">
    <property type="term" value="F:nucleotidyltransferase activity"/>
    <property type="evidence" value="ECO:0007669"/>
    <property type="project" value="UniProtKB-KW"/>
</dbReference>
<evidence type="ECO:0000313" key="20">
    <source>
        <dbReference type="EMBL" id="MFC5460933.1"/>
    </source>
</evidence>
<comment type="caution">
    <text evidence="20">The sequence shown here is derived from an EMBL/GenBank/DDBJ whole genome shotgun (WGS) entry which is preliminary data.</text>
</comment>
<feature type="transmembrane region" description="Helical" evidence="19">
    <location>
        <begin position="217"/>
        <end position="239"/>
    </location>
</feature>
<keyword evidence="12 18" id="KW-0548">Nucleotidyltransferase</keyword>
<evidence type="ECO:0000256" key="12">
    <source>
        <dbReference type="ARBA" id="ARBA00022695"/>
    </source>
</evidence>
<evidence type="ECO:0000256" key="18">
    <source>
        <dbReference type="RuleBase" id="RU003938"/>
    </source>
</evidence>
<keyword evidence="14" id="KW-0443">Lipid metabolism</keyword>
<dbReference type="Proteomes" id="UP001596050">
    <property type="component" value="Unassembled WGS sequence"/>
</dbReference>
<comment type="subcellular location">
    <subcellularLocation>
        <location evidence="2">Cell membrane</location>
        <topology evidence="2">Multi-pass membrane protein</topology>
    </subcellularLocation>
</comment>
<evidence type="ECO:0000256" key="16">
    <source>
        <dbReference type="ARBA" id="ARBA00023209"/>
    </source>
</evidence>
<evidence type="ECO:0000256" key="2">
    <source>
        <dbReference type="ARBA" id="ARBA00004651"/>
    </source>
</evidence>
<organism evidence="20 21">
    <name type="scientific">Massilia niabensis</name>
    <dbReference type="NCBI Taxonomy" id="544910"/>
    <lineage>
        <taxon>Bacteria</taxon>
        <taxon>Pseudomonadati</taxon>
        <taxon>Pseudomonadota</taxon>
        <taxon>Betaproteobacteria</taxon>
        <taxon>Burkholderiales</taxon>
        <taxon>Oxalobacteraceae</taxon>
        <taxon>Telluria group</taxon>
        <taxon>Massilia</taxon>
    </lineage>
</organism>
<evidence type="ECO:0000256" key="10">
    <source>
        <dbReference type="ARBA" id="ARBA00022679"/>
    </source>
</evidence>
<dbReference type="Pfam" id="PF01148">
    <property type="entry name" value="CTP_transf_1"/>
    <property type="match status" value="1"/>
</dbReference>
<gene>
    <name evidence="20" type="ORF">ACFPN5_14070</name>
</gene>
<evidence type="ECO:0000256" key="7">
    <source>
        <dbReference type="ARBA" id="ARBA00019373"/>
    </source>
</evidence>
<keyword evidence="8" id="KW-1003">Cell membrane</keyword>
<feature type="transmembrane region" description="Helical" evidence="19">
    <location>
        <begin position="32"/>
        <end position="47"/>
    </location>
</feature>
<evidence type="ECO:0000256" key="5">
    <source>
        <dbReference type="ARBA" id="ARBA00010185"/>
    </source>
</evidence>
<comment type="catalytic activity">
    <reaction evidence="1 18">
        <text>a 1,2-diacyl-sn-glycero-3-phosphate + CTP + H(+) = a CDP-1,2-diacyl-sn-glycerol + diphosphate</text>
        <dbReference type="Rhea" id="RHEA:16229"/>
        <dbReference type="ChEBI" id="CHEBI:15378"/>
        <dbReference type="ChEBI" id="CHEBI:33019"/>
        <dbReference type="ChEBI" id="CHEBI:37563"/>
        <dbReference type="ChEBI" id="CHEBI:58332"/>
        <dbReference type="ChEBI" id="CHEBI:58608"/>
        <dbReference type="EC" id="2.7.7.41"/>
    </reaction>
</comment>
<dbReference type="RefSeq" id="WP_379784280.1">
    <property type="nucleotide sequence ID" value="NZ_JBHSMU010000014.1"/>
</dbReference>
<proteinExistence type="inferred from homology"/>
<feature type="transmembrane region" description="Helical" evidence="19">
    <location>
        <begin position="117"/>
        <end position="137"/>
    </location>
</feature>
<keyword evidence="10 18" id="KW-0808">Transferase</keyword>
<feature type="transmembrane region" description="Helical" evidence="19">
    <location>
        <begin position="79"/>
        <end position="97"/>
    </location>
</feature>
<evidence type="ECO:0000256" key="19">
    <source>
        <dbReference type="SAM" id="Phobius"/>
    </source>
</evidence>
<keyword evidence="11 18" id="KW-0812">Transmembrane</keyword>
<keyword evidence="15 19" id="KW-0472">Membrane</keyword>
<evidence type="ECO:0000256" key="1">
    <source>
        <dbReference type="ARBA" id="ARBA00001698"/>
    </source>
</evidence>
<keyword evidence="17" id="KW-1208">Phospholipid metabolism</keyword>
<comment type="pathway">
    <text evidence="3 18">Phospholipid metabolism; CDP-diacylglycerol biosynthesis; CDP-diacylglycerol from sn-glycerol 3-phosphate: step 3/3.</text>
</comment>
<evidence type="ECO:0000256" key="15">
    <source>
        <dbReference type="ARBA" id="ARBA00023136"/>
    </source>
</evidence>
<sequence>MLKTRVLTALVLLAVLLPVLYSNNYTAFAVVATAFFGVAIWETFRLFNPKSGKAVLVAGLWTALFVWIFFIAGSVSTSIFWLSPSFWFYFSVALWLVRFVPSLKMGLPPLDSTRNTLFSLTYAITLVGCFAAIVTLYAYSPLYLLSVLAIVWCADIFAYFSGKAFGKRKLAPSISPGKSWEGVYGGCVAVIVIATLVILFGGEALANTFPVRVQASLGWAVTYLTLILIVAASVVGDLFESQLKRRAGMKDSSNLLPGHGGVLDRIDALVPVLPLAALVGAWL</sequence>
<dbReference type="EC" id="2.7.7.41" evidence="6 18"/>
<dbReference type="PANTHER" id="PTHR46382">
    <property type="entry name" value="PHOSPHATIDATE CYTIDYLYLTRANSFERASE"/>
    <property type="match status" value="1"/>
</dbReference>
<keyword evidence="21" id="KW-1185">Reference proteome</keyword>
<evidence type="ECO:0000256" key="13">
    <source>
        <dbReference type="ARBA" id="ARBA00022989"/>
    </source>
</evidence>
<dbReference type="InterPro" id="IPR000374">
    <property type="entry name" value="PC_trans"/>
</dbReference>
<evidence type="ECO:0000256" key="4">
    <source>
        <dbReference type="ARBA" id="ARBA00005189"/>
    </source>
</evidence>
<feature type="transmembrane region" description="Helical" evidence="19">
    <location>
        <begin position="54"/>
        <end position="73"/>
    </location>
</feature>